<keyword evidence="8" id="KW-1185">Reference proteome</keyword>
<dbReference type="InterPro" id="IPR026854">
    <property type="entry name" value="VPS13_N"/>
</dbReference>
<dbReference type="SUPFAM" id="SSF50370">
    <property type="entry name" value="Ricin B-like lectins"/>
    <property type="match status" value="1"/>
</dbReference>
<dbReference type="PANTHER" id="PTHR16166">
    <property type="entry name" value="VACUOLAR PROTEIN SORTING-ASSOCIATED PROTEIN VPS13"/>
    <property type="match status" value="1"/>
</dbReference>
<evidence type="ECO:0000313" key="7">
    <source>
        <dbReference type="EMBL" id="CAB0005656.1"/>
    </source>
</evidence>
<comment type="similarity">
    <text evidence="1">Belongs to the VPS13 family.</text>
</comment>
<dbReference type="InterPro" id="IPR035992">
    <property type="entry name" value="Ricin_B-like_lectins"/>
</dbReference>
<organism evidence="7 8">
    <name type="scientific">Nesidiocoris tenuis</name>
    <dbReference type="NCBI Taxonomy" id="355587"/>
    <lineage>
        <taxon>Eukaryota</taxon>
        <taxon>Metazoa</taxon>
        <taxon>Ecdysozoa</taxon>
        <taxon>Arthropoda</taxon>
        <taxon>Hexapoda</taxon>
        <taxon>Insecta</taxon>
        <taxon>Pterygota</taxon>
        <taxon>Neoptera</taxon>
        <taxon>Paraneoptera</taxon>
        <taxon>Hemiptera</taxon>
        <taxon>Heteroptera</taxon>
        <taxon>Panheteroptera</taxon>
        <taxon>Cimicomorpha</taxon>
        <taxon>Miridae</taxon>
        <taxon>Dicyphina</taxon>
        <taxon>Nesidiocoris</taxon>
    </lineage>
</organism>
<keyword evidence="3" id="KW-0445">Lipid transport</keyword>
<dbReference type="Gene3D" id="2.80.10.50">
    <property type="match status" value="1"/>
</dbReference>
<sequence>MCAFNAWTILSLHHFRILNSIILAEKMDFVFHACSSFILTGAVELENLPLKKDALRQVGLPIQVRAGHIGKVKLKVPVSAITSAPWELCMEQLYLVAGPLRLSELKIKDVHFRFEDDITIDNKIFASGIQIDSLTAQSCDESWNPCYISSSSQVSYKLIEMSGFSVYWDSISRDDLWGDLSLFELSIAMGRTRPPKTAKPDQNGAGVGVLASWFPQWWGQQAAQPAGQLDESESSTVLEEKILDALADTVENNTILKRDIVFGQFNFTLRQGSFNLCNRLEVRSKSLDVVYNPGATKWIVDFFTAPHQSKESGLRQAARQSYHAMKRKTKQQLLNNWDNMVNGPTVHHRPVRSANTGRLRAGQLEVRPPQGNIFSSHFGQIQHFPAAKSPLFGRIPSPPPIRVPPMTDVADNEALISLELVFVSAGCPTNEGKNEHLQIANIQFNNLDIIVDASDSPDGPSRKSSTSSTSLVTTRTQLTFDFHRLNVLLLRAIVKDNGVIGRKIATATMTEAKIHANIGISLEVEGSLGGLQVLDLTPEGQTHQRILSLGDDPLADSHKSSYILAYLSAEMYNMTGQERIRLSQNQAFSFSVKRESVNPDTEPKLSRKVCPWAVACMGRPAIYLKRPVNGGVCPIRRIIWIAREERRRLEVPPKPVATPSSIGFELPLLTLELLADLGAGEQKFVELSFKELIVQYEKSHSLETIVQISLHSVMMEDLQKPADSKHRLIMISSNAIVTDPLLNMPGFVSKSCPNLNSSQGALLPWHSSLPDHLETGTILGAGTVRHRHVVVADAVVGLDSELDIAVKSFSLLLNRKEYEVARAVMSNFSAHLVSKGGSDTTQTEASIDTFVLCDLTPHHGSLYRERFVTAGLQLSMNKILLDIRAPSPIIILPMSSQSTCALVANLGNLTVRNAMKMSDSPEVISRSSDPRKEVLMDVMRIELESMDLSTGLRVSNLASDISDAIPVGSYLIRRSGPSLLREKCHLSLQVERNLMRLRHCGFLRMDEHLHEIRPAKRERLLDHRRFRIGLHQLHQVEPDGRQLQQPHAGYRPRVARNPHYRYTLPRRNVDSSKFTILLNNMRLMAILDWWELVRDFIMTKPDFDPNVLRTSAAVSYQQSAGQQHQADLPYELKLNITDSEIVVVQDTSQWDTNAVILKSTTVITYRPLEIQKPVSCNLNHCEMFSCILGMEDETALSIIDPVTVNMEITRRQLHDGTIVKVLRVETDSVCLCVIDDCRDADVPLLEFLFNQLELKQNLEKNAGLAQATISVHYYNRHLSGWEPFIEPWSGNLIWDQTVGGRASTIARDIAITSKESLNINITSSLVELYKSVKEIWTQDYYFPKERYCAAIHRENYPVDRHPPLTPPLSYSMVQPAHTITLLPPLTVVNLLPYELFYAIKDKVKNVVKPGHQHSDYAVARMVAPLLFSFSDNDSSPTVTARVGMKVHGDGVPMFCRSFTLQPGVMVRRLNVCLRDNRPDLVYVIGIEVRKGRGRYSVTNIVTLSAHYQIHNKSTYKLQFAQRCFATTVNDPGAQQTYLTAVPNCSLPFHWPRLDKDQLLCVKILDVPQCFWSGGFKIDGNSSLHLTIRNPNGKMYFLRVEIVLQGATNFIVLNDADTMPPPIRIDNFSHVQIQFHQVGLQNLVTNVRAQSSLPYALDEPILPNQLTVIAPGGVLAHYDLNNLGEGPGLTYENFIYIAFTGTFKNVGDNVDMLDVESQQLVLDVPDLSTGRVVLARKQQGARSQLWRMTAEGCLQHEGSSPPRAKADKIMVLDISGPAPQPTQYVGLVIRRPDKRRTSTQSWRFTEDGRLCCAHNSMCVQAKDGFYGLRKARCSQLQMNQFRGGIVFCAGSEAVLGPPQAVTYQTTDSGLPLEQAVSRQRLRPGSGFLQVAVETDGPTRVLRIIDIKEKLDNQVFEAQSPVVLYVTPASRSHSSDPEEAVRPAISFSAERTPTRQPYNADIFRVSLNLAKKLVKFERRFKNLSITLEFSKKSYVRPQHFIVRVKSISLIIDERLLLKLFLFFGWNAPEGNENTDESDFETQRILAEAASVYAKRYYFESLKIIFTQVRYYM</sequence>
<feature type="domain" description="Vacuolar protein sorting-associated protein 13 VPS13 adaptor binding" evidence="6">
    <location>
        <begin position="1419"/>
        <end position="1661"/>
    </location>
</feature>
<dbReference type="Pfam" id="PF25033">
    <property type="entry name" value="VPS13_M"/>
    <property type="match status" value="1"/>
</dbReference>
<dbReference type="PANTHER" id="PTHR16166:SF141">
    <property type="entry name" value="INTERMEMBRANE LIPID TRANSFER PROTEIN VPS13D"/>
    <property type="match status" value="1"/>
</dbReference>
<dbReference type="OrthoDB" id="272810at2759"/>
<feature type="domain" description="Chorein N-terminal" evidence="4">
    <location>
        <begin position="105"/>
        <end position="172"/>
    </location>
</feature>
<dbReference type="Proteomes" id="UP000479000">
    <property type="component" value="Unassembled WGS sequence"/>
</dbReference>
<feature type="domain" description="VPS13-like middle region" evidence="5">
    <location>
        <begin position="1219"/>
        <end position="1325"/>
    </location>
</feature>
<keyword evidence="2" id="KW-0813">Transport</keyword>
<dbReference type="GO" id="GO:0006623">
    <property type="term" value="P:protein targeting to vacuole"/>
    <property type="evidence" value="ECO:0007669"/>
    <property type="project" value="TreeGrafter"/>
</dbReference>
<protein>
    <recommendedName>
        <fullName evidence="9">Vacuolar protein sorting-associated protein 13 VPS13 adaptor binding domain-containing protein</fullName>
    </recommendedName>
</protein>
<accession>A0A6H5GP75</accession>
<dbReference type="InterPro" id="IPR026847">
    <property type="entry name" value="VPS13"/>
</dbReference>
<evidence type="ECO:0008006" key="9">
    <source>
        <dbReference type="Google" id="ProtNLM"/>
    </source>
</evidence>
<evidence type="ECO:0000259" key="6">
    <source>
        <dbReference type="Pfam" id="PF25036"/>
    </source>
</evidence>
<evidence type="ECO:0000259" key="5">
    <source>
        <dbReference type="Pfam" id="PF25033"/>
    </source>
</evidence>
<evidence type="ECO:0000256" key="1">
    <source>
        <dbReference type="ARBA" id="ARBA00006545"/>
    </source>
</evidence>
<dbReference type="CDD" id="cd23453">
    <property type="entry name" value="beta-trefoil_Ricin_VPS13D"/>
    <property type="match status" value="1"/>
</dbReference>
<dbReference type="EMBL" id="CADCXU010016579">
    <property type="protein sequence ID" value="CAB0005656.1"/>
    <property type="molecule type" value="Genomic_DNA"/>
</dbReference>
<proteinExistence type="inferred from homology"/>
<dbReference type="GO" id="GO:0045053">
    <property type="term" value="P:protein retention in Golgi apparatus"/>
    <property type="evidence" value="ECO:0007669"/>
    <property type="project" value="TreeGrafter"/>
</dbReference>
<dbReference type="Pfam" id="PF25036">
    <property type="entry name" value="VPS13_VAB"/>
    <property type="match status" value="2"/>
</dbReference>
<dbReference type="InterPro" id="IPR009543">
    <property type="entry name" value="VPS13_VAB"/>
</dbReference>
<feature type="domain" description="Vacuolar protein sorting-associated protein 13 VPS13 adaptor binding" evidence="6">
    <location>
        <begin position="1336"/>
        <end position="1416"/>
    </location>
</feature>
<name>A0A6H5GP75_9HEMI</name>
<dbReference type="InterPro" id="IPR056747">
    <property type="entry name" value="VPS13-like_M"/>
</dbReference>
<evidence type="ECO:0000256" key="2">
    <source>
        <dbReference type="ARBA" id="ARBA00022448"/>
    </source>
</evidence>
<gene>
    <name evidence="7" type="ORF">NTEN_LOCUS11133</name>
</gene>
<dbReference type="GO" id="GO:0007005">
    <property type="term" value="P:mitochondrion organization"/>
    <property type="evidence" value="ECO:0007669"/>
    <property type="project" value="TreeGrafter"/>
</dbReference>
<dbReference type="Pfam" id="PF12624">
    <property type="entry name" value="VPS13_N"/>
    <property type="match status" value="1"/>
</dbReference>
<evidence type="ECO:0000256" key="3">
    <source>
        <dbReference type="ARBA" id="ARBA00023055"/>
    </source>
</evidence>
<dbReference type="GO" id="GO:0006869">
    <property type="term" value="P:lipid transport"/>
    <property type="evidence" value="ECO:0007669"/>
    <property type="project" value="UniProtKB-KW"/>
</dbReference>
<evidence type="ECO:0000259" key="4">
    <source>
        <dbReference type="Pfam" id="PF12624"/>
    </source>
</evidence>
<reference evidence="7 8" key="1">
    <citation type="submission" date="2020-02" db="EMBL/GenBank/DDBJ databases">
        <authorList>
            <person name="Ferguson B K."/>
        </authorList>
    </citation>
    <scope>NUCLEOTIDE SEQUENCE [LARGE SCALE GENOMIC DNA]</scope>
</reference>
<evidence type="ECO:0000313" key="8">
    <source>
        <dbReference type="Proteomes" id="UP000479000"/>
    </source>
</evidence>